<evidence type="ECO:0000313" key="1">
    <source>
        <dbReference type="EMBL" id="OGZ24631.1"/>
    </source>
</evidence>
<evidence type="ECO:0000313" key="2">
    <source>
        <dbReference type="Proteomes" id="UP000178647"/>
    </source>
</evidence>
<dbReference type="PANTHER" id="PTHR39961:SF1">
    <property type="entry name" value="DUF458 DOMAIN-CONTAINING PROTEIN"/>
    <property type="match status" value="1"/>
</dbReference>
<dbReference type="InterPro" id="IPR007405">
    <property type="entry name" value="Phage_KVP40_Orf299"/>
</dbReference>
<organism evidence="1 2">
    <name type="scientific">Candidatus Nealsonbacteria bacterium RIFCSPLOWO2_01_FULL_43_32</name>
    <dbReference type="NCBI Taxonomy" id="1801672"/>
    <lineage>
        <taxon>Bacteria</taxon>
        <taxon>Candidatus Nealsoniibacteriota</taxon>
    </lineage>
</organism>
<dbReference type="Proteomes" id="UP000178647">
    <property type="component" value="Unassembled WGS sequence"/>
</dbReference>
<reference evidence="1 2" key="1">
    <citation type="journal article" date="2016" name="Nat. Commun.">
        <title>Thousands of microbial genomes shed light on interconnected biogeochemical processes in an aquifer system.</title>
        <authorList>
            <person name="Anantharaman K."/>
            <person name="Brown C.T."/>
            <person name="Hug L.A."/>
            <person name="Sharon I."/>
            <person name="Castelle C.J."/>
            <person name="Probst A.J."/>
            <person name="Thomas B.C."/>
            <person name="Singh A."/>
            <person name="Wilkins M.J."/>
            <person name="Karaoz U."/>
            <person name="Brodie E.L."/>
            <person name="Williams K.H."/>
            <person name="Hubbard S.S."/>
            <person name="Banfield J.F."/>
        </authorList>
    </citation>
    <scope>NUCLEOTIDE SEQUENCE [LARGE SCALE GENOMIC DNA]</scope>
</reference>
<gene>
    <name evidence="1" type="ORF">A2896_00785</name>
</gene>
<accession>A0A1G2EGZ4</accession>
<sequence length="172" mass="19341">MEDILNGHFFSPTQGNLTLDEVVAELFSHMLKKPESFYEIIVGCDSSSEEEPNFPLAVVILRKGEGGRFFLKRIKYPSSANKRFVHWKSRILNEVLLSCALALSLREKIQIKAAQVSEPLNYQFLYIHADVGENGQTKDMIKEVVGLIKGNGFEAKIKPESYAASVVADRYS</sequence>
<dbReference type="EMBL" id="MHMH01000008">
    <property type="protein sequence ID" value="OGZ24631.1"/>
    <property type="molecule type" value="Genomic_DNA"/>
</dbReference>
<comment type="caution">
    <text evidence="1">The sequence shown here is derived from an EMBL/GenBank/DDBJ whole genome shotgun (WGS) entry which is preliminary data.</text>
</comment>
<dbReference type="PANTHER" id="PTHR39961">
    <property type="entry name" value="HYPOTHETICAL CYTOSOLIC PROTEIN"/>
    <property type="match status" value="1"/>
</dbReference>
<dbReference type="Pfam" id="PF04308">
    <property type="entry name" value="RNaseH_like"/>
    <property type="match status" value="1"/>
</dbReference>
<proteinExistence type="predicted"/>
<name>A0A1G2EGZ4_9BACT</name>
<dbReference type="AlphaFoldDB" id="A0A1G2EGZ4"/>
<protein>
    <recommendedName>
        <fullName evidence="3">DUF458 domain-containing protein</fullName>
    </recommendedName>
</protein>
<dbReference type="STRING" id="1801672.A2896_00785"/>
<evidence type="ECO:0008006" key="3">
    <source>
        <dbReference type="Google" id="ProtNLM"/>
    </source>
</evidence>